<dbReference type="EMBL" id="KI964709">
    <property type="protein sequence ID" value="EUC30220.1"/>
    <property type="molecule type" value="Genomic_DNA"/>
</dbReference>
<dbReference type="RefSeq" id="XP_007715465.1">
    <property type="nucleotide sequence ID" value="XM_007717275.1"/>
</dbReference>
<evidence type="ECO:0000313" key="1">
    <source>
        <dbReference type="EMBL" id="EUC30220.1"/>
    </source>
</evidence>
<dbReference type="HOGENOM" id="CLU_2687444_0_0_1"/>
<name>W6XY60_COCC2</name>
<dbReference type="AlphaFoldDB" id="W6XY60"/>
<dbReference type="GeneID" id="19143005"/>
<proteinExistence type="predicted"/>
<keyword evidence="2" id="KW-1185">Reference proteome</keyword>
<protein>
    <submittedName>
        <fullName evidence="1">Uncharacterized protein</fullName>
    </submittedName>
</protein>
<sequence>MSATEHCQPSQCSGYQIESPIATVTAAQLADPLPHSHSEQPIILLDSSGCDPPLYGPGSTLRCTIMKVPESTLN</sequence>
<dbReference type="KEGG" id="bze:COCCADRAFT_104428"/>
<reference evidence="1 2" key="1">
    <citation type="journal article" date="2013" name="PLoS Genet.">
        <title>Comparative genome structure, secondary metabolite, and effector coding capacity across Cochliobolus pathogens.</title>
        <authorList>
            <person name="Condon B.J."/>
            <person name="Leng Y."/>
            <person name="Wu D."/>
            <person name="Bushley K.E."/>
            <person name="Ohm R.A."/>
            <person name="Otillar R."/>
            <person name="Martin J."/>
            <person name="Schackwitz W."/>
            <person name="Grimwood J."/>
            <person name="MohdZainudin N."/>
            <person name="Xue C."/>
            <person name="Wang R."/>
            <person name="Manning V.A."/>
            <person name="Dhillon B."/>
            <person name="Tu Z.J."/>
            <person name="Steffenson B.J."/>
            <person name="Salamov A."/>
            <person name="Sun H."/>
            <person name="Lowry S."/>
            <person name="LaButti K."/>
            <person name="Han J."/>
            <person name="Copeland A."/>
            <person name="Lindquist E."/>
            <person name="Barry K."/>
            <person name="Schmutz J."/>
            <person name="Baker S.E."/>
            <person name="Ciuffetti L.M."/>
            <person name="Grigoriev I.V."/>
            <person name="Zhong S."/>
            <person name="Turgeon B.G."/>
        </authorList>
    </citation>
    <scope>NUCLEOTIDE SEQUENCE [LARGE SCALE GENOMIC DNA]</scope>
    <source>
        <strain evidence="1 2">26-R-13</strain>
    </source>
</reference>
<accession>W6XY60</accession>
<organism evidence="1 2">
    <name type="scientific">Cochliobolus carbonum (strain 26-R-13)</name>
    <name type="common">Maize leaf spot fungus</name>
    <name type="synonym">Bipolaris zeicola</name>
    <dbReference type="NCBI Taxonomy" id="930089"/>
    <lineage>
        <taxon>Eukaryota</taxon>
        <taxon>Fungi</taxon>
        <taxon>Dikarya</taxon>
        <taxon>Ascomycota</taxon>
        <taxon>Pezizomycotina</taxon>
        <taxon>Dothideomycetes</taxon>
        <taxon>Pleosporomycetidae</taxon>
        <taxon>Pleosporales</taxon>
        <taxon>Pleosporineae</taxon>
        <taxon>Pleosporaceae</taxon>
        <taxon>Bipolaris</taxon>
    </lineage>
</organism>
<evidence type="ECO:0000313" key="2">
    <source>
        <dbReference type="Proteomes" id="UP000053841"/>
    </source>
</evidence>
<gene>
    <name evidence="1" type="ORF">COCCADRAFT_104428</name>
</gene>
<dbReference type="Proteomes" id="UP000053841">
    <property type="component" value="Unassembled WGS sequence"/>
</dbReference>